<feature type="signal peptide" evidence="3">
    <location>
        <begin position="1"/>
        <end position="28"/>
    </location>
</feature>
<feature type="transmembrane region" description="Helical" evidence="2">
    <location>
        <begin position="166"/>
        <end position="188"/>
    </location>
</feature>
<comment type="caution">
    <text evidence="4">The sequence shown here is derived from an EMBL/GenBank/DDBJ whole genome shotgun (WGS) entry which is preliminary data.</text>
</comment>
<keyword evidence="2" id="KW-0472">Membrane</keyword>
<evidence type="ECO:0000313" key="5">
    <source>
        <dbReference type="Proteomes" id="UP000283509"/>
    </source>
</evidence>
<feature type="chain" id="PRO_5019301635" evidence="3">
    <location>
        <begin position="29"/>
        <end position="343"/>
    </location>
</feature>
<dbReference type="Proteomes" id="UP000283509">
    <property type="component" value="Unassembled WGS sequence"/>
</dbReference>
<feature type="region of interest" description="Disordered" evidence="1">
    <location>
        <begin position="76"/>
        <end position="102"/>
    </location>
</feature>
<keyword evidence="3" id="KW-0732">Signal</keyword>
<dbReference type="AlphaFoldDB" id="A0A423TAG5"/>
<gene>
    <name evidence="4" type="ORF">C7M84_008111</name>
</gene>
<keyword evidence="2" id="KW-0812">Transmembrane</keyword>
<keyword evidence="2" id="KW-1133">Transmembrane helix</keyword>
<reference evidence="4 5" key="1">
    <citation type="submission" date="2018-04" db="EMBL/GenBank/DDBJ databases">
        <authorList>
            <person name="Zhang X."/>
            <person name="Yuan J."/>
            <person name="Li F."/>
            <person name="Xiang J."/>
        </authorList>
    </citation>
    <scope>NUCLEOTIDE SEQUENCE [LARGE SCALE GENOMIC DNA]</scope>
    <source>
        <tissue evidence="4">Muscle</tissue>
    </source>
</reference>
<evidence type="ECO:0000256" key="2">
    <source>
        <dbReference type="SAM" id="Phobius"/>
    </source>
</evidence>
<protein>
    <submittedName>
        <fullName evidence="4">Uncharacterized protein</fullName>
    </submittedName>
</protein>
<sequence length="343" mass="37554">MTSRHQRALRVLCIAFCSIGWTTFSASAKSIPSSDGEVDPCTPTALSARQAEGELGKSTLQYEVATVGSCNRPKCGGIPHSSKSQRLPKIRESEASKSKSETPNWEGVNALLKFPIPLLRLMAFKPKLKETVECEGVVVGGIFACYNATDTAKPVDEGSSVSTNTVLFLTFGLLVIAIVCVAVSVAIYRKKKTVIAQQGKPGEKTLKAKRVVVIHAFDDSKLQEKCKELCLAIGAHLGDSKNVQDIYLTKDPSLLQDPQSWVTEKVMDTGTHFFGRQPHPRDLVLKTLLRHLATPKLKADYRRLFLVRFADLHDHRSGDLPNLVPGKRFVLPGHEGQLLEAIG</sequence>
<keyword evidence="5" id="KW-1185">Reference proteome</keyword>
<organism evidence="4 5">
    <name type="scientific">Penaeus vannamei</name>
    <name type="common">Whiteleg shrimp</name>
    <name type="synonym">Litopenaeus vannamei</name>
    <dbReference type="NCBI Taxonomy" id="6689"/>
    <lineage>
        <taxon>Eukaryota</taxon>
        <taxon>Metazoa</taxon>
        <taxon>Ecdysozoa</taxon>
        <taxon>Arthropoda</taxon>
        <taxon>Crustacea</taxon>
        <taxon>Multicrustacea</taxon>
        <taxon>Malacostraca</taxon>
        <taxon>Eumalacostraca</taxon>
        <taxon>Eucarida</taxon>
        <taxon>Decapoda</taxon>
        <taxon>Dendrobranchiata</taxon>
        <taxon>Penaeoidea</taxon>
        <taxon>Penaeidae</taxon>
        <taxon>Penaeus</taxon>
    </lineage>
</organism>
<dbReference type="EMBL" id="QCYY01002026">
    <property type="protein sequence ID" value="ROT73446.1"/>
    <property type="molecule type" value="Genomic_DNA"/>
</dbReference>
<feature type="compositionally biased region" description="Basic and acidic residues" evidence="1">
    <location>
        <begin position="89"/>
        <end position="100"/>
    </location>
</feature>
<reference evidence="4 5" key="2">
    <citation type="submission" date="2019-01" db="EMBL/GenBank/DDBJ databases">
        <title>The decoding of complex shrimp genome reveals the adaptation for benthos swimmer, frequently molting mechanism and breeding impact on genome.</title>
        <authorList>
            <person name="Sun Y."/>
            <person name="Gao Y."/>
            <person name="Yu Y."/>
        </authorList>
    </citation>
    <scope>NUCLEOTIDE SEQUENCE [LARGE SCALE GENOMIC DNA]</scope>
    <source>
        <tissue evidence="4">Muscle</tissue>
    </source>
</reference>
<dbReference type="OrthoDB" id="6369658at2759"/>
<accession>A0A423TAG5</accession>
<evidence type="ECO:0000313" key="4">
    <source>
        <dbReference type="EMBL" id="ROT73446.1"/>
    </source>
</evidence>
<name>A0A423TAG5_PENVA</name>
<evidence type="ECO:0000256" key="1">
    <source>
        <dbReference type="SAM" id="MobiDB-lite"/>
    </source>
</evidence>
<proteinExistence type="predicted"/>
<evidence type="ECO:0000256" key="3">
    <source>
        <dbReference type="SAM" id="SignalP"/>
    </source>
</evidence>